<dbReference type="GeneID" id="26645302"/>
<sequence length="97" mass="11219">MAKKTAKKPTWTPGKYGHAPVNGRYFFVHEESRMTHTWVMGQGPVPPHFKQVTMEEYDLFRSVTASLSRNARKKLLSLYPPKPVAPVKKKRVRKPKE</sequence>
<dbReference type="KEGG" id="vg:26645302"/>
<dbReference type="RefSeq" id="YP_009219035.1">
    <property type="nucleotide sequence ID" value="NC_029017.1"/>
</dbReference>
<accession>A0A0H5B132</accession>
<organismHost>
    <name type="scientific">Pseudomonas aeruginosa</name>
    <dbReference type="NCBI Taxonomy" id="287"/>
</organismHost>
<evidence type="ECO:0000313" key="1">
    <source>
        <dbReference type="EMBL" id="BAR94645.1"/>
    </source>
</evidence>
<evidence type="ECO:0000313" key="2">
    <source>
        <dbReference type="Proteomes" id="UP000203732"/>
    </source>
</evidence>
<dbReference type="EMBL" id="LC064302">
    <property type="protein sequence ID" value="BAR94645.1"/>
    <property type="molecule type" value="Genomic_DNA"/>
</dbReference>
<organism evidence="1 2">
    <name type="scientific">Pseudomonas phage KPP21</name>
    <dbReference type="NCBI Taxonomy" id="1678082"/>
    <lineage>
        <taxon>Viruses</taxon>
        <taxon>Duplodnaviria</taxon>
        <taxon>Heunggongvirae</taxon>
        <taxon>Uroviricota</taxon>
        <taxon>Caudoviricetes</taxon>
        <taxon>Schitoviridae</taxon>
        <taxon>Migulavirinae</taxon>
        <taxon>Luzseptimavirus</taxon>
        <taxon>Luzseptimavirus KPP21</taxon>
    </lineage>
</organism>
<keyword evidence="2" id="KW-1185">Reference proteome</keyword>
<dbReference type="Proteomes" id="UP000203732">
    <property type="component" value="Segment"/>
</dbReference>
<reference evidence="1 2" key="1">
    <citation type="submission" date="2015-07" db="EMBL/GenBank/DDBJ databases">
        <title>Characterization of Pseudomonas aeruginosa phage KPP21 belonging to family Podoviridae genus N4-like viruses, isolated in Japan.</title>
        <authorList>
            <person name="Shigehisa R."/>
            <person name="Uchiyama J."/>
            <person name="Kato S."/>
            <person name="Takemura-Uchiyama I."/>
            <person name="Ujihara T."/>
            <person name="Sakaguchi Y."/>
            <person name="Okamoto N."/>
            <person name="Shimakura H."/>
            <person name="Daibata M."/>
            <person name="Sakaguchi M."/>
            <person name="Matsuzaki S."/>
        </authorList>
    </citation>
    <scope>NUCLEOTIDE SEQUENCE [LARGE SCALE GENOMIC DNA]</scope>
</reference>
<protein>
    <submittedName>
        <fullName evidence="1">Uncharacterized protein</fullName>
    </submittedName>
</protein>
<dbReference type="OrthoDB" id="16391at10239"/>
<name>A0A0H5B132_BPK21</name>
<proteinExistence type="predicted"/>